<protein>
    <recommendedName>
        <fullName evidence="5">CUB domain-containing protein</fullName>
    </recommendedName>
</protein>
<dbReference type="SMART" id="SM00192">
    <property type="entry name" value="LDLa"/>
    <property type="match status" value="1"/>
</dbReference>
<dbReference type="InterPro" id="IPR023415">
    <property type="entry name" value="LDLR_class-A_CS"/>
</dbReference>
<dbReference type="PROSITE" id="PS50068">
    <property type="entry name" value="LDLRA_2"/>
    <property type="match status" value="1"/>
</dbReference>
<proteinExistence type="predicted"/>
<gene>
    <name evidence="6" type="ORF">JTE90_022312</name>
</gene>
<feature type="domain" description="CUB" evidence="5">
    <location>
        <begin position="82"/>
        <end position="211"/>
    </location>
</feature>
<evidence type="ECO:0000256" key="4">
    <source>
        <dbReference type="SAM" id="Phobius"/>
    </source>
</evidence>
<keyword evidence="4" id="KW-0472">Membrane</keyword>
<dbReference type="Gene3D" id="2.60.120.290">
    <property type="entry name" value="Spermadhesin, CUB domain"/>
    <property type="match status" value="1"/>
</dbReference>
<dbReference type="InterPro" id="IPR036055">
    <property type="entry name" value="LDL_receptor-like_sf"/>
</dbReference>
<dbReference type="AlphaFoldDB" id="A0AAV6VVS0"/>
<evidence type="ECO:0000256" key="2">
    <source>
        <dbReference type="PROSITE-ProRule" id="PRU00059"/>
    </source>
</evidence>
<dbReference type="PROSITE" id="PS01180">
    <property type="entry name" value="CUB"/>
    <property type="match status" value="1"/>
</dbReference>
<evidence type="ECO:0000256" key="3">
    <source>
        <dbReference type="PROSITE-ProRule" id="PRU00124"/>
    </source>
</evidence>
<dbReference type="InterPro" id="IPR035914">
    <property type="entry name" value="Sperma_CUB_dom_sf"/>
</dbReference>
<feature type="transmembrane region" description="Helical" evidence="4">
    <location>
        <begin position="516"/>
        <end position="539"/>
    </location>
</feature>
<accession>A0AAV6VVS0</accession>
<dbReference type="SUPFAM" id="SSF49854">
    <property type="entry name" value="Spermadhesin, CUB domain"/>
    <property type="match status" value="1"/>
</dbReference>
<comment type="caution">
    <text evidence="6">The sequence shown here is derived from an EMBL/GenBank/DDBJ whole genome shotgun (WGS) entry which is preliminary data.</text>
</comment>
<dbReference type="PROSITE" id="PS01209">
    <property type="entry name" value="LDLRA_1"/>
    <property type="match status" value="1"/>
</dbReference>
<name>A0AAV6VVS0_9ARAC</name>
<dbReference type="Gene3D" id="2.40.128.620">
    <property type="match status" value="1"/>
</dbReference>
<evidence type="ECO:0000256" key="1">
    <source>
        <dbReference type="ARBA" id="ARBA00023157"/>
    </source>
</evidence>
<evidence type="ECO:0000313" key="6">
    <source>
        <dbReference type="EMBL" id="KAG8200695.1"/>
    </source>
</evidence>
<keyword evidence="4" id="KW-0812">Transmembrane</keyword>
<keyword evidence="1 3" id="KW-1015">Disulfide bond</keyword>
<evidence type="ECO:0000313" key="7">
    <source>
        <dbReference type="Proteomes" id="UP000827092"/>
    </source>
</evidence>
<feature type="disulfide bond" evidence="3">
    <location>
        <begin position="473"/>
        <end position="488"/>
    </location>
</feature>
<dbReference type="InterPro" id="IPR002172">
    <property type="entry name" value="LDrepeatLR_classA_rpt"/>
</dbReference>
<organism evidence="6 7">
    <name type="scientific">Oedothorax gibbosus</name>
    <dbReference type="NCBI Taxonomy" id="931172"/>
    <lineage>
        <taxon>Eukaryota</taxon>
        <taxon>Metazoa</taxon>
        <taxon>Ecdysozoa</taxon>
        <taxon>Arthropoda</taxon>
        <taxon>Chelicerata</taxon>
        <taxon>Arachnida</taxon>
        <taxon>Araneae</taxon>
        <taxon>Araneomorphae</taxon>
        <taxon>Entelegynae</taxon>
        <taxon>Araneoidea</taxon>
        <taxon>Linyphiidae</taxon>
        <taxon>Erigoninae</taxon>
        <taxon>Oedothorax</taxon>
    </lineage>
</organism>
<dbReference type="SUPFAM" id="SSF57424">
    <property type="entry name" value="LDL receptor-like module"/>
    <property type="match status" value="1"/>
</dbReference>
<feature type="transmembrane region" description="Helical" evidence="4">
    <location>
        <begin position="56"/>
        <end position="72"/>
    </location>
</feature>
<dbReference type="EMBL" id="JAFNEN010000014">
    <property type="protein sequence ID" value="KAG8200695.1"/>
    <property type="molecule type" value="Genomic_DNA"/>
</dbReference>
<sequence>MTTDVSYYCLIIFEAGKFACKRIGSGKLALSVRLKIFLMKRKSELVYPYDEMHGRLYFLLFICIITVNTFAAETSQTIQALCSENRYLYRFQPGESHGFKLTSLNSAAGNLPANKWYQKSKRKCRKEFKTNDGASHFVIRVSNMSIPSCSEICHCNYFEIAEPGNAVKFCGKSSDDIYFESKTNYLSIQFQHGLSMNFNVLLTFSVRRNSYIISGKAKEGQTSGHILETPFFPQFFQSDYIAEYILQSDDPSGHVMLMFLDYQLAPQSFIEVHGHNNTHPAKFYGDVFRPPVLISESNRLNLRFEANHQLAAGFRAVCFFLGADVATSKPYTYCGGAKSGYSGTVSIELSNKHNYYDCLWHVSTPLFPHVQSYFWTVSNITLDNLGSRGTLEFREGTYSKSKLVSSINCADFNCSSIPYEVIIPASSGLYIRFNGLLTPDSVVSMVYSTYHNGNCSESDVICNQRCLLPYLRCDGIDNCPDGSDEQDCTVTTEMPKTIYPPVIKKKSFTSSTETSFIIVLVFGICGLIIVVLVVILAYYRHFKIGPSLPEHSQPPQVVQEMSAPQLARNYPRSSTYYDQPPSYEDFIRTSEQYPPLLFTRAAKRHSEPCNTFYCSQHTTSFGGKMSRPRAVPLVTLQHASSVYIESDGSEDLPLFSEPGCSFETSNRGSFPEIRSSLKKTTSLDSVLNKKQDKDCHLELSITHSISPPSCCGAASVKFRSLPTRFKVSEPKPNRIDITLMTTLPDALCSKKKYSSCLVCSDSSLKSEIRTTLKARCYSDPCKRVSLYYSLGH</sequence>
<comment type="caution">
    <text evidence="3">Lacks conserved residue(s) required for the propagation of feature annotation.</text>
</comment>
<evidence type="ECO:0000259" key="5">
    <source>
        <dbReference type="PROSITE" id="PS01180"/>
    </source>
</evidence>
<keyword evidence="7" id="KW-1185">Reference proteome</keyword>
<dbReference type="InterPro" id="IPR000859">
    <property type="entry name" value="CUB_dom"/>
</dbReference>
<keyword evidence="4" id="KW-1133">Transmembrane helix</keyword>
<dbReference type="Proteomes" id="UP000827092">
    <property type="component" value="Unassembled WGS sequence"/>
</dbReference>
<reference evidence="6 7" key="1">
    <citation type="journal article" date="2022" name="Nat. Ecol. Evol.">
        <title>A masculinizing supergene underlies an exaggerated male reproductive morph in a spider.</title>
        <authorList>
            <person name="Hendrickx F."/>
            <person name="De Corte Z."/>
            <person name="Sonet G."/>
            <person name="Van Belleghem S.M."/>
            <person name="Kostlbacher S."/>
            <person name="Vangestel C."/>
        </authorList>
    </citation>
    <scope>NUCLEOTIDE SEQUENCE [LARGE SCALE GENOMIC DNA]</scope>
    <source>
        <strain evidence="6">W744_W776</strain>
    </source>
</reference>
<dbReference type="CDD" id="cd00112">
    <property type="entry name" value="LDLa"/>
    <property type="match status" value="1"/>
</dbReference>
<feature type="disulfide bond" evidence="2">
    <location>
        <begin position="153"/>
        <end position="170"/>
    </location>
</feature>